<dbReference type="Proteomes" id="UP001519287">
    <property type="component" value="Unassembled WGS sequence"/>
</dbReference>
<comment type="subcellular location">
    <subcellularLocation>
        <location evidence="1 7">Cell membrane</location>
        <topology evidence="1 7">Multi-pass membrane protein</topology>
    </subcellularLocation>
</comment>
<dbReference type="SUPFAM" id="SSF161098">
    <property type="entry name" value="MetI-like"/>
    <property type="match status" value="1"/>
</dbReference>
<evidence type="ECO:0000259" key="8">
    <source>
        <dbReference type="PROSITE" id="PS50928"/>
    </source>
</evidence>
<gene>
    <name evidence="9" type="ORF">J2Z66_008494</name>
</gene>
<feature type="transmembrane region" description="Helical" evidence="7">
    <location>
        <begin position="76"/>
        <end position="97"/>
    </location>
</feature>
<evidence type="ECO:0000256" key="1">
    <source>
        <dbReference type="ARBA" id="ARBA00004651"/>
    </source>
</evidence>
<feature type="transmembrane region" description="Helical" evidence="7">
    <location>
        <begin position="109"/>
        <end position="130"/>
    </location>
</feature>
<dbReference type="InterPro" id="IPR000515">
    <property type="entry name" value="MetI-like"/>
</dbReference>
<reference evidence="9 10" key="1">
    <citation type="submission" date="2021-03" db="EMBL/GenBank/DDBJ databases">
        <title>Genomic Encyclopedia of Type Strains, Phase IV (KMG-IV): sequencing the most valuable type-strain genomes for metagenomic binning, comparative biology and taxonomic classification.</title>
        <authorList>
            <person name="Goeker M."/>
        </authorList>
    </citation>
    <scope>NUCLEOTIDE SEQUENCE [LARGE SCALE GENOMIC DNA]</scope>
    <source>
        <strain evidence="9 10">DSM 26048</strain>
    </source>
</reference>
<keyword evidence="4 7" id="KW-0812">Transmembrane</keyword>
<evidence type="ECO:0000256" key="3">
    <source>
        <dbReference type="ARBA" id="ARBA00022475"/>
    </source>
</evidence>
<dbReference type="CDD" id="cd06261">
    <property type="entry name" value="TM_PBP2"/>
    <property type="match status" value="1"/>
</dbReference>
<comment type="similarity">
    <text evidence="7">Belongs to the binding-protein-dependent transport system permease family.</text>
</comment>
<keyword evidence="3" id="KW-1003">Cell membrane</keyword>
<dbReference type="RefSeq" id="WP_209979623.1">
    <property type="nucleotide sequence ID" value="NZ_JAGGLB010000058.1"/>
</dbReference>
<evidence type="ECO:0000256" key="4">
    <source>
        <dbReference type="ARBA" id="ARBA00022692"/>
    </source>
</evidence>
<evidence type="ECO:0000256" key="2">
    <source>
        <dbReference type="ARBA" id="ARBA00022448"/>
    </source>
</evidence>
<evidence type="ECO:0000313" key="10">
    <source>
        <dbReference type="Proteomes" id="UP001519287"/>
    </source>
</evidence>
<evidence type="ECO:0000256" key="6">
    <source>
        <dbReference type="ARBA" id="ARBA00023136"/>
    </source>
</evidence>
<keyword evidence="2 7" id="KW-0813">Transport</keyword>
<keyword evidence="5 7" id="KW-1133">Transmembrane helix</keyword>
<sequence length="277" mass="31660">MIQERRLWIRWMQYLTLSFFTIVYFYPLIMLLSFSVKKNEDMYSNPFGFVGPMRFENYAEAWNISNYHVALLNSTYITIISVIVIILIGSMASYPLARRQGKISAFLQGLFVAGLIVPMQLNIIPLFKLINSLGLNKSPLGVIFMYIAFGMPITVFLITQFIRSLPRELEEAARMDGCSGMGVFLRILSPLLKPILATVFILQFLSIWNDFFLPIVFLNSDKLKTVQVAVYSFVGRYTNDWSHMFPMMVLSIAPVLLLYISFQKYIISGIMSGAVKG</sequence>
<name>A0ABS4JAF3_9BACL</name>
<feature type="transmembrane region" description="Helical" evidence="7">
    <location>
        <begin position="241"/>
        <end position="262"/>
    </location>
</feature>
<dbReference type="Gene3D" id="1.10.3720.10">
    <property type="entry name" value="MetI-like"/>
    <property type="match status" value="1"/>
</dbReference>
<dbReference type="EMBL" id="JAGGLB010000058">
    <property type="protein sequence ID" value="MBP1996834.1"/>
    <property type="molecule type" value="Genomic_DNA"/>
</dbReference>
<dbReference type="Pfam" id="PF00528">
    <property type="entry name" value="BPD_transp_1"/>
    <property type="match status" value="1"/>
</dbReference>
<feature type="transmembrane region" description="Helical" evidence="7">
    <location>
        <begin position="183"/>
        <end position="208"/>
    </location>
</feature>
<feature type="transmembrane region" description="Helical" evidence="7">
    <location>
        <begin position="12"/>
        <end position="36"/>
    </location>
</feature>
<protein>
    <submittedName>
        <fullName evidence="9">Raffinose/stachyose/melibiose transport system permease protein</fullName>
    </submittedName>
</protein>
<evidence type="ECO:0000256" key="5">
    <source>
        <dbReference type="ARBA" id="ARBA00022989"/>
    </source>
</evidence>
<organism evidence="9 10">
    <name type="scientific">Paenibacillus eucommiae</name>
    <dbReference type="NCBI Taxonomy" id="1355755"/>
    <lineage>
        <taxon>Bacteria</taxon>
        <taxon>Bacillati</taxon>
        <taxon>Bacillota</taxon>
        <taxon>Bacilli</taxon>
        <taxon>Bacillales</taxon>
        <taxon>Paenibacillaceae</taxon>
        <taxon>Paenibacillus</taxon>
    </lineage>
</organism>
<accession>A0ABS4JAF3</accession>
<keyword evidence="6 7" id="KW-0472">Membrane</keyword>
<feature type="domain" description="ABC transmembrane type-1" evidence="8">
    <location>
        <begin position="71"/>
        <end position="262"/>
    </location>
</feature>
<dbReference type="InterPro" id="IPR035906">
    <property type="entry name" value="MetI-like_sf"/>
</dbReference>
<evidence type="ECO:0000313" key="9">
    <source>
        <dbReference type="EMBL" id="MBP1996834.1"/>
    </source>
</evidence>
<comment type="caution">
    <text evidence="9">The sequence shown here is derived from an EMBL/GenBank/DDBJ whole genome shotgun (WGS) entry which is preliminary data.</text>
</comment>
<feature type="transmembrane region" description="Helical" evidence="7">
    <location>
        <begin position="142"/>
        <end position="162"/>
    </location>
</feature>
<dbReference type="PANTHER" id="PTHR43744:SF8">
    <property type="entry name" value="SN-GLYCEROL-3-PHOSPHATE TRANSPORT SYSTEM PERMEASE PROTEIN UGPE"/>
    <property type="match status" value="1"/>
</dbReference>
<dbReference type="PANTHER" id="PTHR43744">
    <property type="entry name" value="ABC TRANSPORTER PERMEASE PROTEIN MG189-RELATED-RELATED"/>
    <property type="match status" value="1"/>
</dbReference>
<proteinExistence type="inferred from homology"/>
<dbReference type="PROSITE" id="PS50928">
    <property type="entry name" value="ABC_TM1"/>
    <property type="match status" value="1"/>
</dbReference>
<evidence type="ECO:0000256" key="7">
    <source>
        <dbReference type="RuleBase" id="RU363032"/>
    </source>
</evidence>
<keyword evidence="10" id="KW-1185">Reference proteome</keyword>